<dbReference type="GO" id="GO:0055091">
    <property type="term" value="P:phospholipid homeostasis"/>
    <property type="evidence" value="ECO:0007669"/>
    <property type="project" value="TreeGrafter"/>
</dbReference>
<feature type="transmembrane region" description="Helical" evidence="6">
    <location>
        <begin position="492"/>
        <end position="510"/>
    </location>
</feature>
<feature type="transmembrane region" description="Helical" evidence="6">
    <location>
        <begin position="12"/>
        <end position="29"/>
    </location>
</feature>
<dbReference type="STRING" id="91360.SAMN05660330_02701"/>
<evidence type="ECO:0000256" key="2">
    <source>
        <dbReference type="ARBA" id="ARBA00022475"/>
    </source>
</evidence>
<feature type="transmembrane region" description="Helical" evidence="6">
    <location>
        <begin position="206"/>
        <end position="227"/>
    </location>
</feature>
<feature type="transmembrane region" description="Helical" evidence="6">
    <location>
        <begin position="126"/>
        <end position="150"/>
    </location>
</feature>
<dbReference type="InterPro" id="IPR016181">
    <property type="entry name" value="Acyl_CoA_acyltransferase"/>
</dbReference>
<keyword evidence="8" id="KW-0808">Transferase</keyword>
<dbReference type="Pfam" id="PF09924">
    <property type="entry name" value="LPG_synthase_C"/>
    <property type="match status" value="1"/>
</dbReference>
<evidence type="ECO:0000256" key="3">
    <source>
        <dbReference type="ARBA" id="ARBA00022692"/>
    </source>
</evidence>
<dbReference type="EMBL" id="FNJI01000019">
    <property type="protein sequence ID" value="SDP41740.1"/>
    <property type="molecule type" value="Genomic_DNA"/>
</dbReference>
<dbReference type="GO" id="GO:0005886">
    <property type="term" value="C:plasma membrane"/>
    <property type="evidence" value="ECO:0007669"/>
    <property type="project" value="UniProtKB-SubCell"/>
</dbReference>
<feature type="transmembrane region" description="Helical" evidence="6">
    <location>
        <begin position="450"/>
        <end position="472"/>
    </location>
</feature>
<organism evidence="8 9">
    <name type="scientific">Desulforhopalus singaporensis</name>
    <dbReference type="NCBI Taxonomy" id="91360"/>
    <lineage>
        <taxon>Bacteria</taxon>
        <taxon>Pseudomonadati</taxon>
        <taxon>Thermodesulfobacteriota</taxon>
        <taxon>Desulfobulbia</taxon>
        <taxon>Desulfobulbales</taxon>
        <taxon>Desulfocapsaceae</taxon>
        <taxon>Desulforhopalus</taxon>
    </lineage>
</organism>
<keyword evidence="3 6" id="KW-0812">Transmembrane</keyword>
<keyword evidence="2" id="KW-1003">Cell membrane</keyword>
<keyword evidence="4 6" id="KW-1133">Transmembrane helix</keyword>
<keyword evidence="5 6" id="KW-0472">Membrane</keyword>
<feature type="transmembrane region" description="Helical" evidence="6">
    <location>
        <begin position="395"/>
        <end position="414"/>
    </location>
</feature>
<dbReference type="RefSeq" id="WP_092223691.1">
    <property type="nucleotide sequence ID" value="NZ_FNJI01000019.1"/>
</dbReference>
<evidence type="ECO:0000256" key="5">
    <source>
        <dbReference type="ARBA" id="ARBA00023136"/>
    </source>
</evidence>
<proteinExistence type="predicted"/>
<dbReference type="PANTHER" id="PTHR34697">
    <property type="entry name" value="PHOSPHATIDYLGLYCEROL LYSYLTRANSFERASE"/>
    <property type="match status" value="1"/>
</dbReference>
<reference evidence="8 9" key="1">
    <citation type="submission" date="2016-10" db="EMBL/GenBank/DDBJ databases">
        <authorList>
            <person name="de Groot N.N."/>
        </authorList>
    </citation>
    <scope>NUCLEOTIDE SEQUENCE [LARGE SCALE GENOMIC DNA]</scope>
    <source>
        <strain evidence="8 9">DSM 12130</strain>
    </source>
</reference>
<dbReference type="AlphaFoldDB" id="A0A1H0SJ47"/>
<feature type="transmembrane region" description="Helical" evidence="6">
    <location>
        <begin position="234"/>
        <end position="257"/>
    </location>
</feature>
<dbReference type="InterPro" id="IPR051211">
    <property type="entry name" value="PG_lysyltransferase"/>
</dbReference>
<dbReference type="InterPro" id="IPR024320">
    <property type="entry name" value="LPG_synthase_C"/>
</dbReference>
<gene>
    <name evidence="8" type="ORF">SAMN05660330_02701</name>
</gene>
<sequence>MNYKLRELTTSLFALSLFIVALFFLHRLLSEYHFGEIREALHAIPPSRILLSFCFTALSYFCLTFYDTLAFIHIGKSLSYKKVALASFISYSFANNTGSLSIITASSIRYRFYSGWGFSSLEIARIVWFCMASFWLGFLFLTGAGLLAAPPSHIFSFPLAQTTVFCYVGVLFLLVVGGYLAVSALVCKPVRFLRWDVAFPAPRLAMGQVAVAATDLLFAAAALYVLMPEISVPFASVVTLFLISMILGLVSNVPGGLGVFESVMLVMLTPYARGIELISSLLLFRCIYYLLPLTVSVVVLGGLEVYRRLGMIARISASIQKIMSVFIPQVLALATLVAGAILLFSGTIPPLAARLSWLSYFLPLPILEVSHFLGSVVGMSLLILAAGLRRRLDMAYYLTILMLVLGILFSLLKGLDYEEASWLSILLVALSVSRNQFFRKTSILIEPIKISWLATLLIIFCGSVGLGLFVYRHQTYSNDLWWQFALHGDAPRFMRASVGAAVLALCYATARLFRPYHPIFATPGWEDVARAARIASASPDTSGYLALLGDKSLLFSESGSTFIMYGVKGKSWIAMGDPIGEREEAADLIWKFKNSAEQFGCWPVFHEVDAGNLSWYIDMGMTVLKIGEEGRVNLAEFTLEGSRNKGFRNVCNRFRKNGYRFEVLPPDEIPGVLPEFKNISDQWLADKKTGEKGFSLGFFNEHYLCSFPVAVVRFQGKILAFVNLWCGGDKTELSVDLMRYLAAAPNGIMDYLFCEIMLWGREQGYNWFNLGMVPLAGLESAKVSSLWGNIGTFVYRHGEYFYNFSGLRNYKNKFAPVWRPKYLVFPGGIQLPSVLASLTSLIGSNFKKVISR</sequence>
<feature type="transmembrane region" description="Helical" evidence="6">
    <location>
        <begin position="324"/>
        <end position="349"/>
    </location>
</feature>
<comment type="subcellular location">
    <subcellularLocation>
        <location evidence="1">Cell membrane</location>
        <topology evidence="1">Multi-pass membrane protein</topology>
    </subcellularLocation>
</comment>
<evidence type="ECO:0000256" key="4">
    <source>
        <dbReference type="ARBA" id="ARBA00022989"/>
    </source>
</evidence>
<feature type="transmembrane region" description="Helical" evidence="6">
    <location>
        <begin position="49"/>
        <end position="72"/>
    </location>
</feature>
<evidence type="ECO:0000256" key="6">
    <source>
        <dbReference type="SAM" id="Phobius"/>
    </source>
</evidence>
<feature type="transmembrane region" description="Helical" evidence="6">
    <location>
        <begin position="84"/>
        <end position="106"/>
    </location>
</feature>
<evidence type="ECO:0000256" key="1">
    <source>
        <dbReference type="ARBA" id="ARBA00004651"/>
    </source>
</evidence>
<evidence type="ECO:0000259" key="7">
    <source>
        <dbReference type="Pfam" id="PF09924"/>
    </source>
</evidence>
<accession>A0A1H0SJ47</accession>
<evidence type="ECO:0000313" key="9">
    <source>
        <dbReference type="Proteomes" id="UP000199073"/>
    </source>
</evidence>
<feature type="domain" description="Phosphatidylglycerol lysyltransferase C-terminal" evidence="7">
    <location>
        <begin position="537"/>
        <end position="825"/>
    </location>
</feature>
<keyword evidence="9" id="KW-1185">Reference proteome</keyword>
<protein>
    <submittedName>
        <fullName evidence="8">Phosphatidylglycerol lysyltransferase</fullName>
    </submittedName>
</protein>
<dbReference type="PANTHER" id="PTHR34697:SF2">
    <property type="entry name" value="PHOSPHATIDYLGLYCEROL LYSYLTRANSFERASE"/>
    <property type="match status" value="1"/>
</dbReference>
<dbReference type="GO" id="GO:0016755">
    <property type="term" value="F:aminoacyltransferase activity"/>
    <property type="evidence" value="ECO:0007669"/>
    <property type="project" value="TreeGrafter"/>
</dbReference>
<dbReference type="NCBIfam" id="NF033480">
    <property type="entry name" value="bifunc_MprF"/>
    <property type="match status" value="1"/>
</dbReference>
<feature type="transmembrane region" description="Helical" evidence="6">
    <location>
        <begin position="369"/>
        <end position="388"/>
    </location>
</feature>
<dbReference type="Proteomes" id="UP000199073">
    <property type="component" value="Unassembled WGS sequence"/>
</dbReference>
<feature type="transmembrane region" description="Helical" evidence="6">
    <location>
        <begin position="277"/>
        <end position="303"/>
    </location>
</feature>
<dbReference type="SUPFAM" id="SSF55729">
    <property type="entry name" value="Acyl-CoA N-acyltransferases (Nat)"/>
    <property type="match status" value="1"/>
</dbReference>
<name>A0A1H0SJ47_9BACT</name>
<evidence type="ECO:0000313" key="8">
    <source>
        <dbReference type="EMBL" id="SDP41740.1"/>
    </source>
</evidence>
<feature type="transmembrane region" description="Helical" evidence="6">
    <location>
        <begin position="162"/>
        <end position="186"/>
    </location>
</feature>